<evidence type="ECO:0000256" key="8">
    <source>
        <dbReference type="PROSITE-ProRule" id="PRU00169"/>
    </source>
</evidence>
<dbReference type="SUPFAM" id="SSF50341">
    <property type="entry name" value="CheW-like"/>
    <property type="match status" value="1"/>
</dbReference>
<feature type="compositionally biased region" description="Low complexity" evidence="9">
    <location>
        <begin position="133"/>
        <end position="146"/>
    </location>
</feature>
<dbReference type="RefSeq" id="WP_258856409.1">
    <property type="nucleotide sequence ID" value="NZ_JANUGV010000002.1"/>
</dbReference>
<dbReference type="InterPro" id="IPR002545">
    <property type="entry name" value="CheW-lke_dom"/>
</dbReference>
<dbReference type="InterPro" id="IPR036890">
    <property type="entry name" value="HATPase_C_sf"/>
</dbReference>
<evidence type="ECO:0000313" key="15">
    <source>
        <dbReference type="Proteomes" id="UP001205861"/>
    </source>
</evidence>
<gene>
    <name evidence="14" type="ORF">NX773_11240</name>
</gene>
<evidence type="ECO:0000259" key="10">
    <source>
        <dbReference type="PROSITE" id="PS50109"/>
    </source>
</evidence>
<sequence>MSPDQDLSAFSLFDLFRMEAEAQARALTDGLLALERGAGPGALEPLMRAAHSIKGAAAIVGLDPAVQLAHAMEDALLALSHQQVVPSGRIDALLAGVDLLLGLAQVDEAQAQDWLAANETAIEHAIGAIARGETPGAAPVPGTAPAAPLPPAPPAPADTADELLALASQSRLQARQLQPWIDSLHRYKRSQAGMLALIEQLHEAAAAHGDPRLLALSSAALTQAQPLKGVLLRHIAEAEQYERNASAVSTRLVDEVLALRMCHFGDGTRAFARLVRDLARSLGKEARLEITGDTTLVDRTVLPRIENALNQVLRNALDHGLELPDERMAAGKPPEGVIRIDARHRGGMLVISIADDGRGVDPERIRAAAVRHQRATPAIAVALSDAELMEFLFLPGFSLKESANELSGRGVGLDVVHELAVALNGSLRAQSQPGQGFGLVLTLPLTQSIVRALIVEVQGEPYALPIARVERVLKLPQAALSTLGGNQFFELDGQHVGVVAAAQVLALGAPEPADELALVVIGTGRERYALAVDAILGEQSLTAQPLEPVFGTLRDIAAGALLDDGAPVLILDLPSLLVSIGKLLSEGALQRVEQPRGNKAGVRRILVVDDSLTVREMERKLLAARGYHVDVALDGMDGWNMLRSADYDLLVSDIDMPRMDGIELVTLVRADPRLQRMPVMIVSYKDRPEDRARGLQAGADYYLAKGSFHDSALLDAVSDLIGPPWR</sequence>
<dbReference type="Pfam" id="PF00072">
    <property type="entry name" value="Response_reg"/>
    <property type="match status" value="1"/>
</dbReference>
<dbReference type="SUPFAM" id="SSF52172">
    <property type="entry name" value="CheY-like"/>
    <property type="match status" value="1"/>
</dbReference>
<protein>
    <recommendedName>
        <fullName evidence="2">histidine kinase</fullName>
        <ecNumber evidence="2">2.7.13.3</ecNumber>
    </recommendedName>
</protein>
<dbReference type="Gene3D" id="1.20.120.160">
    <property type="entry name" value="HPT domain"/>
    <property type="match status" value="1"/>
</dbReference>
<feature type="compositionally biased region" description="Pro residues" evidence="9">
    <location>
        <begin position="147"/>
        <end position="156"/>
    </location>
</feature>
<dbReference type="InterPro" id="IPR036061">
    <property type="entry name" value="CheW-like_dom_sf"/>
</dbReference>
<evidence type="ECO:0000259" key="11">
    <source>
        <dbReference type="PROSITE" id="PS50110"/>
    </source>
</evidence>
<feature type="domain" description="Histidine kinase" evidence="10">
    <location>
        <begin position="251"/>
        <end position="447"/>
    </location>
</feature>
<dbReference type="CDD" id="cd19924">
    <property type="entry name" value="REC_CheV-like"/>
    <property type="match status" value="1"/>
</dbReference>
<dbReference type="InterPro" id="IPR051315">
    <property type="entry name" value="Bact_Chemotaxis_CheA"/>
</dbReference>
<evidence type="ECO:0000256" key="3">
    <source>
        <dbReference type="ARBA" id="ARBA00022553"/>
    </source>
</evidence>
<evidence type="ECO:0000256" key="1">
    <source>
        <dbReference type="ARBA" id="ARBA00000085"/>
    </source>
</evidence>
<dbReference type="InterPro" id="IPR003594">
    <property type="entry name" value="HATPase_dom"/>
</dbReference>
<dbReference type="SMART" id="SM00448">
    <property type="entry name" value="REC"/>
    <property type="match status" value="1"/>
</dbReference>
<dbReference type="SMART" id="SM00260">
    <property type="entry name" value="CheW"/>
    <property type="match status" value="1"/>
</dbReference>
<keyword evidence="4" id="KW-0808">Transferase</keyword>
<dbReference type="InterPro" id="IPR005467">
    <property type="entry name" value="His_kinase_dom"/>
</dbReference>
<evidence type="ECO:0000259" key="12">
    <source>
        <dbReference type="PROSITE" id="PS50851"/>
    </source>
</evidence>
<dbReference type="Gene3D" id="3.40.50.2300">
    <property type="match status" value="1"/>
</dbReference>
<dbReference type="EC" id="2.7.13.3" evidence="2"/>
<organism evidence="14 15">
    <name type="scientific">Massilia solisilvae</name>
    <dbReference type="NCBI Taxonomy" id="1811225"/>
    <lineage>
        <taxon>Bacteria</taxon>
        <taxon>Pseudomonadati</taxon>
        <taxon>Pseudomonadota</taxon>
        <taxon>Betaproteobacteria</taxon>
        <taxon>Burkholderiales</taxon>
        <taxon>Oxalobacteraceae</taxon>
        <taxon>Telluria group</taxon>
        <taxon>Massilia</taxon>
    </lineage>
</organism>
<feature type="domain" description="CheW-like" evidence="12">
    <location>
        <begin position="449"/>
        <end position="582"/>
    </location>
</feature>
<dbReference type="InterPro" id="IPR036641">
    <property type="entry name" value="HPT_dom_sf"/>
</dbReference>
<keyword evidence="3 8" id="KW-0597">Phosphoprotein</keyword>
<dbReference type="SUPFAM" id="SSF47226">
    <property type="entry name" value="Histidine-containing phosphotransfer domain, HPT domain"/>
    <property type="match status" value="1"/>
</dbReference>
<evidence type="ECO:0000256" key="5">
    <source>
        <dbReference type="ARBA" id="ARBA00022777"/>
    </source>
</evidence>
<feature type="domain" description="HPt" evidence="13">
    <location>
        <begin position="5"/>
        <end position="114"/>
    </location>
</feature>
<dbReference type="InterPro" id="IPR001789">
    <property type="entry name" value="Sig_transdc_resp-reg_receiver"/>
</dbReference>
<dbReference type="Proteomes" id="UP001205861">
    <property type="component" value="Unassembled WGS sequence"/>
</dbReference>
<feature type="region of interest" description="Disordered" evidence="9">
    <location>
        <begin position="133"/>
        <end position="158"/>
    </location>
</feature>
<proteinExistence type="predicted"/>
<comment type="catalytic activity">
    <reaction evidence="1">
        <text>ATP + protein L-histidine = ADP + protein N-phospho-L-histidine.</text>
        <dbReference type="EC" id="2.7.13.3"/>
    </reaction>
</comment>
<dbReference type="Pfam" id="PF01627">
    <property type="entry name" value="Hpt"/>
    <property type="match status" value="1"/>
</dbReference>
<dbReference type="EMBL" id="JANUGV010000002">
    <property type="protein sequence ID" value="MCS0608739.1"/>
    <property type="molecule type" value="Genomic_DNA"/>
</dbReference>
<dbReference type="InterPro" id="IPR011006">
    <property type="entry name" value="CheY-like_superfamily"/>
</dbReference>
<dbReference type="CDD" id="cd00088">
    <property type="entry name" value="HPT"/>
    <property type="match status" value="1"/>
</dbReference>
<evidence type="ECO:0000256" key="7">
    <source>
        <dbReference type="PROSITE-ProRule" id="PRU00110"/>
    </source>
</evidence>
<dbReference type="PANTHER" id="PTHR43395">
    <property type="entry name" value="SENSOR HISTIDINE KINASE CHEA"/>
    <property type="match status" value="1"/>
</dbReference>
<dbReference type="SMART" id="SM00387">
    <property type="entry name" value="HATPase_c"/>
    <property type="match status" value="1"/>
</dbReference>
<dbReference type="Gene3D" id="3.30.565.10">
    <property type="entry name" value="Histidine kinase-like ATPase, C-terminal domain"/>
    <property type="match status" value="1"/>
</dbReference>
<dbReference type="Pfam" id="PF02518">
    <property type="entry name" value="HATPase_c"/>
    <property type="match status" value="1"/>
</dbReference>
<dbReference type="PROSITE" id="PS50894">
    <property type="entry name" value="HPT"/>
    <property type="match status" value="1"/>
</dbReference>
<dbReference type="InterPro" id="IPR004358">
    <property type="entry name" value="Sig_transdc_His_kin-like_C"/>
</dbReference>
<dbReference type="Pfam" id="PF01584">
    <property type="entry name" value="CheW"/>
    <property type="match status" value="1"/>
</dbReference>
<dbReference type="PROSITE" id="PS50851">
    <property type="entry name" value="CHEW"/>
    <property type="match status" value="1"/>
</dbReference>
<keyword evidence="6" id="KW-0902">Two-component regulatory system</keyword>
<feature type="modified residue" description="4-aspartylphosphate" evidence="8">
    <location>
        <position position="653"/>
    </location>
</feature>
<dbReference type="PANTHER" id="PTHR43395:SF1">
    <property type="entry name" value="CHEMOTAXIS PROTEIN CHEA"/>
    <property type="match status" value="1"/>
</dbReference>
<evidence type="ECO:0000256" key="2">
    <source>
        <dbReference type="ARBA" id="ARBA00012438"/>
    </source>
</evidence>
<evidence type="ECO:0000256" key="4">
    <source>
        <dbReference type="ARBA" id="ARBA00022679"/>
    </source>
</evidence>
<dbReference type="PROSITE" id="PS50110">
    <property type="entry name" value="RESPONSE_REGULATORY"/>
    <property type="match status" value="1"/>
</dbReference>
<dbReference type="SMART" id="SM00073">
    <property type="entry name" value="HPT"/>
    <property type="match status" value="1"/>
</dbReference>
<dbReference type="PRINTS" id="PR00344">
    <property type="entry name" value="BCTRLSENSOR"/>
</dbReference>
<name>A0ABT2BJP6_9BURK</name>
<reference evidence="14 15" key="1">
    <citation type="submission" date="2022-08" db="EMBL/GenBank/DDBJ databases">
        <title>Reclassification of Massilia species as members of the genera Telluria, Duganella, Pseudoduganella, Mokoshia gen. nov. and Zemynaea gen. nov. using orthogonal and non-orthogonal genome-based approaches.</title>
        <authorList>
            <person name="Bowman J.P."/>
        </authorList>
    </citation>
    <scope>NUCLEOTIDE SEQUENCE [LARGE SCALE GENOMIC DNA]</scope>
    <source>
        <strain evidence="14 15">JCM 31607</strain>
    </source>
</reference>
<keyword evidence="5" id="KW-0418">Kinase</keyword>
<feature type="modified residue" description="Phosphohistidine" evidence="7">
    <location>
        <position position="51"/>
    </location>
</feature>
<dbReference type="InterPro" id="IPR008207">
    <property type="entry name" value="Sig_transdc_His_kin_Hpt_dom"/>
</dbReference>
<evidence type="ECO:0000313" key="14">
    <source>
        <dbReference type="EMBL" id="MCS0608739.1"/>
    </source>
</evidence>
<evidence type="ECO:0000256" key="9">
    <source>
        <dbReference type="SAM" id="MobiDB-lite"/>
    </source>
</evidence>
<dbReference type="Gene3D" id="2.30.30.40">
    <property type="entry name" value="SH3 Domains"/>
    <property type="match status" value="1"/>
</dbReference>
<dbReference type="PROSITE" id="PS50109">
    <property type="entry name" value="HIS_KIN"/>
    <property type="match status" value="1"/>
</dbReference>
<accession>A0ABT2BJP6</accession>
<evidence type="ECO:0000256" key="6">
    <source>
        <dbReference type="ARBA" id="ARBA00023012"/>
    </source>
</evidence>
<keyword evidence="15" id="KW-1185">Reference proteome</keyword>
<comment type="caution">
    <text evidence="14">The sequence shown here is derived from an EMBL/GenBank/DDBJ whole genome shotgun (WGS) entry which is preliminary data.</text>
</comment>
<evidence type="ECO:0000259" key="13">
    <source>
        <dbReference type="PROSITE" id="PS50894"/>
    </source>
</evidence>
<dbReference type="SUPFAM" id="SSF55874">
    <property type="entry name" value="ATPase domain of HSP90 chaperone/DNA topoisomerase II/histidine kinase"/>
    <property type="match status" value="1"/>
</dbReference>
<feature type="domain" description="Response regulatory" evidence="11">
    <location>
        <begin position="604"/>
        <end position="720"/>
    </location>
</feature>